<dbReference type="InterPro" id="IPR036390">
    <property type="entry name" value="WH_DNA-bd_sf"/>
</dbReference>
<protein>
    <submittedName>
        <fullName evidence="5">GntR family transcriptional regulator</fullName>
    </submittedName>
</protein>
<dbReference type="InterPro" id="IPR011711">
    <property type="entry name" value="GntR_C"/>
</dbReference>
<dbReference type="SMART" id="SM00895">
    <property type="entry name" value="FCD"/>
    <property type="match status" value="1"/>
</dbReference>
<organism evidence="5 6">
    <name type="scientific">Tatumella terrea</name>
    <dbReference type="NCBI Taxonomy" id="419007"/>
    <lineage>
        <taxon>Bacteria</taxon>
        <taxon>Pseudomonadati</taxon>
        <taxon>Pseudomonadota</taxon>
        <taxon>Gammaproteobacteria</taxon>
        <taxon>Enterobacterales</taxon>
        <taxon>Erwiniaceae</taxon>
        <taxon>Tatumella</taxon>
    </lineage>
</organism>
<evidence type="ECO:0000313" key="6">
    <source>
        <dbReference type="Proteomes" id="UP001596230"/>
    </source>
</evidence>
<dbReference type="Proteomes" id="UP001596230">
    <property type="component" value="Unassembled WGS sequence"/>
</dbReference>
<dbReference type="CDD" id="cd07377">
    <property type="entry name" value="WHTH_GntR"/>
    <property type="match status" value="1"/>
</dbReference>
<dbReference type="Pfam" id="PF07729">
    <property type="entry name" value="FCD"/>
    <property type="match status" value="1"/>
</dbReference>
<proteinExistence type="predicted"/>
<dbReference type="PROSITE" id="PS50949">
    <property type="entry name" value="HTH_GNTR"/>
    <property type="match status" value="1"/>
</dbReference>
<gene>
    <name evidence="5" type="ORF">ACFP9W_06395</name>
</gene>
<dbReference type="Gene3D" id="1.20.120.530">
    <property type="entry name" value="GntR ligand-binding domain-like"/>
    <property type="match status" value="1"/>
</dbReference>
<dbReference type="SMART" id="SM00345">
    <property type="entry name" value="HTH_GNTR"/>
    <property type="match status" value="1"/>
</dbReference>
<name>A0ABW1VVF0_9GAMM</name>
<dbReference type="RefSeq" id="WP_212713367.1">
    <property type="nucleotide sequence ID" value="NZ_JBHSUB010000007.1"/>
</dbReference>
<accession>A0ABW1VVF0</accession>
<keyword evidence="3" id="KW-0804">Transcription</keyword>
<keyword evidence="1" id="KW-0805">Transcription regulation</keyword>
<evidence type="ECO:0000256" key="2">
    <source>
        <dbReference type="ARBA" id="ARBA00023125"/>
    </source>
</evidence>
<dbReference type="InterPro" id="IPR000524">
    <property type="entry name" value="Tscrpt_reg_HTH_GntR"/>
</dbReference>
<dbReference type="PANTHER" id="PTHR43537">
    <property type="entry name" value="TRANSCRIPTIONAL REGULATOR, GNTR FAMILY"/>
    <property type="match status" value="1"/>
</dbReference>
<feature type="domain" description="HTH gntR-type" evidence="4">
    <location>
        <begin position="14"/>
        <end position="81"/>
    </location>
</feature>
<dbReference type="InterPro" id="IPR036388">
    <property type="entry name" value="WH-like_DNA-bd_sf"/>
</dbReference>
<dbReference type="SUPFAM" id="SSF46785">
    <property type="entry name" value="Winged helix' DNA-binding domain"/>
    <property type="match status" value="1"/>
</dbReference>
<dbReference type="EMBL" id="JBHSUB010000007">
    <property type="protein sequence ID" value="MFC6377722.1"/>
    <property type="molecule type" value="Genomic_DNA"/>
</dbReference>
<dbReference type="InterPro" id="IPR008920">
    <property type="entry name" value="TF_FadR/GntR_C"/>
</dbReference>
<evidence type="ECO:0000259" key="4">
    <source>
        <dbReference type="PROSITE" id="PS50949"/>
    </source>
</evidence>
<dbReference type="PANTHER" id="PTHR43537:SF41">
    <property type="entry name" value="TRANSCRIPTIONAL REGULATORY PROTEIN"/>
    <property type="match status" value="1"/>
</dbReference>
<reference evidence="6" key="1">
    <citation type="journal article" date="2019" name="Int. J. Syst. Evol. Microbiol.">
        <title>The Global Catalogue of Microorganisms (GCM) 10K type strain sequencing project: providing services to taxonomists for standard genome sequencing and annotation.</title>
        <authorList>
            <consortium name="The Broad Institute Genomics Platform"/>
            <consortium name="The Broad Institute Genome Sequencing Center for Infectious Disease"/>
            <person name="Wu L."/>
            <person name="Ma J."/>
        </authorList>
    </citation>
    <scope>NUCLEOTIDE SEQUENCE [LARGE SCALE GENOMIC DNA]</scope>
    <source>
        <strain evidence="6">CGMCC 1.18518</strain>
    </source>
</reference>
<evidence type="ECO:0000313" key="5">
    <source>
        <dbReference type="EMBL" id="MFC6377722.1"/>
    </source>
</evidence>
<dbReference type="Gene3D" id="1.10.10.10">
    <property type="entry name" value="Winged helix-like DNA-binding domain superfamily/Winged helix DNA-binding domain"/>
    <property type="match status" value="1"/>
</dbReference>
<evidence type="ECO:0000256" key="1">
    <source>
        <dbReference type="ARBA" id="ARBA00023015"/>
    </source>
</evidence>
<comment type="caution">
    <text evidence="5">The sequence shown here is derived from an EMBL/GenBank/DDBJ whole genome shotgun (WGS) entry which is preliminary data.</text>
</comment>
<dbReference type="SUPFAM" id="SSF48008">
    <property type="entry name" value="GntR ligand-binding domain-like"/>
    <property type="match status" value="1"/>
</dbReference>
<evidence type="ECO:0000256" key="3">
    <source>
        <dbReference type="ARBA" id="ARBA00023163"/>
    </source>
</evidence>
<keyword evidence="6" id="KW-1185">Reference proteome</keyword>
<sequence>MRLKSEIPDIGSTPSASVIISKYLREAIISGELAENDPVRQDVIAGLFNVSKIPVREALKILEAEGLVVFHRNRGAVVATITEPELAQMFEVRVLLESDIMRLAVPRMTEGHLKKIAKACDRFINEDDPRRWAELNWEIHYAFYEAANRPFMMDMIRSIHDKIERYLRLQLSVVDGLIEADMEHRKILQACIDKDAEKAAGLMKEHIIGVCRDLYSHLPGFTGFDETKKEK</sequence>
<keyword evidence="2" id="KW-0238">DNA-binding</keyword>
<dbReference type="Pfam" id="PF00392">
    <property type="entry name" value="GntR"/>
    <property type="match status" value="1"/>
</dbReference>